<dbReference type="SUPFAM" id="SSF56059">
    <property type="entry name" value="Glutathione synthetase ATP-binding domain-like"/>
    <property type="match status" value="1"/>
</dbReference>
<dbReference type="Pfam" id="PF13535">
    <property type="entry name" value="ATP-grasp_4"/>
    <property type="match status" value="1"/>
</dbReference>
<organism evidence="6 7">
    <name type="scientific">Cladobotryum mycophilum</name>
    <dbReference type="NCBI Taxonomy" id="491253"/>
    <lineage>
        <taxon>Eukaryota</taxon>
        <taxon>Fungi</taxon>
        <taxon>Dikarya</taxon>
        <taxon>Ascomycota</taxon>
        <taxon>Pezizomycotina</taxon>
        <taxon>Sordariomycetes</taxon>
        <taxon>Hypocreomycetidae</taxon>
        <taxon>Hypocreales</taxon>
        <taxon>Hypocreaceae</taxon>
        <taxon>Cladobotryum</taxon>
    </lineage>
</organism>
<dbReference type="EMBL" id="JAVFKD010000012">
    <property type="protein sequence ID" value="KAK5991815.1"/>
    <property type="molecule type" value="Genomic_DNA"/>
</dbReference>
<dbReference type="Gene3D" id="3.30.1490.20">
    <property type="entry name" value="ATP-grasp fold, A domain"/>
    <property type="match status" value="1"/>
</dbReference>
<dbReference type="PANTHER" id="PTHR43585">
    <property type="entry name" value="FUMIPYRROLE BIOSYNTHESIS PROTEIN C"/>
    <property type="match status" value="1"/>
</dbReference>
<feature type="domain" description="ATP-grasp" evidence="5">
    <location>
        <begin position="280"/>
        <end position="505"/>
    </location>
</feature>
<evidence type="ECO:0000256" key="2">
    <source>
        <dbReference type="ARBA" id="ARBA00022741"/>
    </source>
</evidence>
<dbReference type="Gene3D" id="3.40.50.20">
    <property type="match status" value="1"/>
</dbReference>
<gene>
    <name evidence="6" type="ORF">PT974_05200</name>
</gene>
<evidence type="ECO:0000259" key="5">
    <source>
        <dbReference type="PROSITE" id="PS50975"/>
    </source>
</evidence>
<dbReference type="Gene3D" id="3.30.470.20">
    <property type="entry name" value="ATP-grasp fold, B domain"/>
    <property type="match status" value="1"/>
</dbReference>
<dbReference type="InterPro" id="IPR013815">
    <property type="entry name" value="ATP_grasp_subdomain_1"/>
</dbReference>
<dbReference type="InterPro" id="IPR011761">
    <property type="entry name" value="ATP-grasp"/>
</dbReference>
<comment type="caution">
    <text evidence="6">The sequence shown here is derived from an EMBL/GenBank/DDBJ whole genome shotgun (WGS) entry which is preliminary data.</text>
</comment>
<dbReference type="Proteomes" id="UP001338125">
    <property type="component" value="Unassembled WGS sequence"/>
</dbReference>
<dbReference type="InterPro" id="IPR041472">
    <property type="entry name" value="BL00235/CARNS1_N"/>
</dbReference>
<evidence type="ECO:0000256" key="4">
    <source>
        <dbReference type="PROSITE-ProRule" id="PRU00409"/>
    </source>
</evidence>
<keyword evidence="3 4" id="KW-0067">ATP-binding</keyword>
<keyword evidence="1" id="KW-0436">Ligase</keyword>
<dbReference type="PROSITE" id="PS50975">
    <property type="entry name" value="ATP_GRASP"/>
    <property type="match status" value="1"/>
</dbReference>
<accession>A0ABR0SJ74</accession>
<evidence type="ECO:0000256" key="3">
    <source>
        <dbReference type="ARBA" id="ARBA00022840"/>
    </source>
</evidence>
<dbReference type="InterPro" id="IPR052032">
    <property type="entry name" value="ATP-dep_AA_Ligase"/>
</dbReference>
<keyword evidence="2 4" id="KW-0547">Nucleotide-binding</keyword>
<reference evidence="6 7" key="1">
    <citation type="submission" date="2024-01" db="EMBL/GenBank/DDBJ databases">
        <title>Complete genome of Cladobotryum mycophilum ATHUM6906.</title>
        <authorList>
            <person name="Christinaki A.C."/>
            <person name="Myridakis A.I."/>
            <person name="Kouvelis V.N."/>
        </authorList>
    </citation>
    <scope>NUCLEOTIDE SEQUENCE [LARGE SCALE GENOMIC DNA]</scope>
    <source>
        <strain evidence="6 7">ATHUM6906</strain>
    </source>
</reference>
<dbReference type="Pfam" id="PF18130">
    <property type="entry name" value="ATPgrasp_N"/>
    <property type="match status" value="1"/>
</dbReference>
<sequence length="612" mass="67350">MPSTKTFAFHDAGDAFIASWEWALDLGDKASLRAIDVRIQSLENDTNGLANGNANTLNAGAKAVLSYITTTTRFLAKTSGSSSAAIKILVPTTHGYIVRNDFLKVRMVGSSLAHSFEHFVTPQQKLAPPNPTSAEFAEILEATVGAVVLQPSYIDDFDAAMSKLNSELENRLSFPLILPSLLTGNRLVIIGHRHPNVMAGGFLPEDMRSGAVEQCITIKMGQDDGMSKRIVDALATSGPYNAMVTFTDTWMIETAKAAELLGLYTLSLDLVMKCLDKHATRLLVQGASEPLRIKNVKDLQTYLKTSNKGFEYPLIVKPCTAWGSQGVYKAANETELLDAVAQAAGSAKGMDLLVDTYINGPEVDANFILQDGKILFFELVDGFPCTAEIPNLRKPGDFLETDQMWPSNHPQKEQDLLRNTLHKLLLDMGIRDGIFHVEARVRNSAVHYTEKDGILDLRARETPSKGEPIVFLLEVNQRPPGHGGSWGAALSSGIDYPALHIICALQDKERYRALSQPFANGAVQWVDSVFINADAGGIYDGYDVCQELQEKRPDLFEYVKYCNCYYDHGEEVTDSPARIALFVVASPISRQKVLEIAKEVRQEVVVKMQYKA</sequence>
<keyword evidence="7" id="KW-1185">Reference proteome</keyword>
<dbReference type="PANTHER" id="PTHR43585:SF2">
    <property type="entry name" value="ATP-GRASP ENZYME FSQD"/>
    <property type="match status" value="1"/>
</dbReference>
<name>A0ABR0SJ74_9HYPO</name>
<protein>
    <submittedName>
        <fullName evidence="6">ATP-grasp enzyme fsqD</fullName>
    </submittedName>
</protein>
<evidence type="ECO:0000313" key="6">
    <source>
        <dbReference type="EMBL" id="KAK5991815.1"/>
    </source>
</evidence>
<evidence type="ECO:0000256" key="1">
    <source>
        <dbReference type="ARBA" id="ARBA00022598"/>
    </source>
</evidence>
<evidence type="ECO:0000313" key="7">
    <source>
        <dbReference type="Proteomes" id="UP001338125"/>
    </source>
</evidence>
<proteinExistence type="predicted"/>